<reference evidence="2" key="1">
    <citation type="submission" date="2006-01" db="EMBL/GenBank/DDBJ databases">
        <authorList>
            <person name="Lindblad-Toh K."/>
            <person name="Mauceli E."/>
            <person name="Grabherr M."/>
            <person name="Chang J.L."/>
            <person name="Lander E.S."/>
        </authorList>
    </citation>
    <scope>NUCLEOTIDE SEQUENCE [LARGE SCALE GENOMIC DNA]</scope>
</reference>
<keyword evidence="1" id="KW-0812">Transmembrane</keyword>
<evidence type="ECO:0000313" key="2">
    <source>
        <dbReference type="Ensembl" id="ENSGACP00000023907.1"/>
    </source>
</evidence>
<sequence>MRLRNVHISRWTCDKVSHPKQQDSTSCVALVCKVRVQRTFVEFIYIIYCVCVCTYVSSVVCRAYSQRWLDRFLYRRGFHHSEK</sequence>
<protein>
    <submittedName>
        <fullName evidence="2">Uncharacterized protein</fullName>
    </submittedName>
</protein>
<name>G3Q208_GASAC</name>
<accession>G3Q208</accession>
<dbReference type="InParanoid" id="G3Q208"/>
<keyword evidence="1" id="KW-0472">Membrane</keyword>
<keyword evidence="1" id="KW-1133">Transmembrane helix</keyword>
<dbReference type="Ensembl" id="ENSGACT00000023954.1">
    <property type="protein sequence ID" value="ENSGACP00000023907.1"/>
    <property type="gene ID" value="ENSGACG00000018099.1"/>
</dbReference>
<reference evidence="2" key="2">
    <citation type="submission" date="2024-04" db="UniProtKB">
        <authorList>
            <consortium name="Ensembl"/>
        </authorList>
    </citation>
    <scope>IDENTIFICATION</scope>
</reference>
<proteinExistence type="predicted"/>
<organism evidence="2">
    <name type="scientific">Gasterosteus aculeatus</name>
    <name type="common">Three-spined stickleback</name>
    <dbReference type="NCBI Taxonomy" id="69293"/>
    <lineage>
        <taxon>Eukaryota</taxon>
        <taxon>Metazoa</taxon>
        <taxon>Chordata</taxon>
        <taxon>Craniata</taxon>
        <taxon>Vertebrata</taxon>
        <taxon>Euteleostomi</taxon>
        <taxon>Actinopterygii</taxon>
        <taxon>Neopterygii</taxon>
        <taxon>Teleostei</taxon>
        <taxon>Neoteleostei</taxon>
        <taxon>Acanthomorphata</taxon>
        <taxon>Eupercaria</taxon>
        <taxon>Perciformes</taxon>
        <taxon>Cottioidei</taxon>
        <taxon>Gasterosteales</taxon>
        <taxon>Gasterosteidae</taxon>
        <taxon>Gasterosteus</taxon>
    </lineage>
</organism>
<dbReference type="AlphaFoldDB" id="G3Q208"/>
<feature type="transmembrane region" description="Helical" evidence="1">
    <location>
        <begin position="43"/>
        <end position="65"/>
    </location>
</feature>
<evidence type="ECO:0000256" key="1">
    <source>
        <dbReference type="SAM" id="Phobius"/>
    </source>
</evidence>